<evidence type="ECO:0000256" key="1">
    <source>
        <dbReference type="ARBA" id="ARBA00004167"/>
    </source>
</evidence>
<dbReference type="Proteomes" id="UP000823660">
    <property type="component" value="Unassembled WGS sequence"/>
</dbReference>
<dbReference type="EMBL" id="JADIMH010000032">
    <property type="protein sequence ID" value="MBO8467241.1"/>
    <property type="molecule type" value="Genomic_DNA"/>
</dbReference>
<reference evidence="6" key="1">
    <citation type="submission" date="2020-10" db="EMBL/GenBank/DDBJ databases">
        <authorList>
            <person name="Gilroy R."/>
        </authorList>
    </citation>
    <scope>NUCLEOTIDE SEQUENCE</scope>
    <source>
        <strain evidence="6">B1-15692</strain>
    </source>
</reference>
<organism evidence="6 7">
    <name type="scientific">Candidatus Cryptobacteroides faecipullorum</name>
    <dbReference type="NCBI Taxonomy" id="2840764"/>
    <lineage>
        <taxon>Bacteria</taxon>
        <taxon>Pseudomonadati</taxon>
        <taxon>Bacteroidota</taxon>
        <taxon>Bacteroidia</taxon>
        <taxon>Bacteroidales</taxon>
        <taxon>Candidatus Cryptobacteroides</taxon>
    </lineage>
</organism>
<dbReference type="GO" id="GO:0005886">
    <property type="term" value="C:plasma membrane"/>
    <property type="evidence" value="ECO:0007669"/>
    <property type="project" value="InterPro"/>
</dbReference>
<name>A0A9D9I7B1_9BACT</name>
<proteinExistence type="predicted"/>
<accession>A0A9D9I7B1</accession>
<keyword evidence="3" id="KW-1133">Transmembrane helix</keyword>
<dbReference type="Pfam" id="PF04357">
    <property type="entry name" value="TamB"/>
    <property type="match status" value="1"/>
</dbReference>
<comment type="subcellular location">
    <subcellularLocation>
        <location evidence="1">Membrane</location>
        <topology evidence="1">Single-pass membrane protein</topology>
    </subcellularLocation>
</comment>
<evidence type="ECO:0000313" key="7">
    <source>
        <dbReference type="Proteomes" id="UP000823660"/>
    </source>
</evidence>
<comment type="caution">
    <text evidence="6">The sequence shown here is derived from an EMBL/GenBank/DDBJ whole genome shotgun (WGS) entry which is preliminary data.</text>
</comment>
<evidence type="ECO:0000256" key="2">
    <source>
        <dbReference type="ARBA" id="ARBA00022692"/>
    </source>
</evidence>
<keyword evidence="4" id="KW-0472">Membrane</keyword>
<dbReference type="GO" id="GO:0009306">
    <property type="term" value="P:protein secretion"/>
    <property type="evidence" value="ECO:0007669"/>
    <property type="project" value="InterPro"/>
</dbReference>
<evidence type="ECO:0000256" key="3">
    <source>
        <dbReference type="ARBA" id="ARBA00022989"/>
    </source>
</evidence>
<feature type="domain" description="Translocation and assembly module TamB C-terminal" evidence="5">
    <location>
        <begin position="1014"/>
        <end position="1446"/>
    </location>
</feature>
<sequence length="1494" mass="163792">MTSIIIAAVLAVQTPQVQTYLSQMILDRFTIGSDALIHFGKIHFRPFNTIIVKDIEVIDKAPADSAARDTLFSAEYVIARFSLKGLREKEGIHIGRAYVRGAQMNLVIEKNQTNLERMFGIRKDREKKDSHENVFDIRRAFIDGMSFRLQNFRNTLGHESGGIRWDDLDVTDIEIEARNLRLSDKTMKGTLDNLSFREKSGYECISISGSAQVGHGLASVTALNLSDKWSDINIPEFSMGYRTARDFKDFLEKIRLKAVIRDSRIDLRTLSYFVPGLDTAPFSIDIPETSLSGTVNDLEIASLEAGIKDFGVSLSLKGGISGLPEPEKTDIRITVGKLGFTTESVQDVLAALAPDNVPDISRYAPGQEFLFKGTINGELDGLGVSGALTSRIGSIMPALKINGLTAGNSGMVIKGTLATKDFNIGKAIGSDLIQECDMKTGLKASFGSEGPKLEIDSLTVSRLNLNEYDYSGIAATGTLAQKAFNGKIICSDPNLNFLFQGLFNFSSKTRNALYNFYANIGYADLNALNIDKRGMSRISLQTSANFTRIKGNDLLGKIRIGSISLENESGKYDIGDISVASHSSDTLFRAKMQSGFAEGSFFGTGSFSSFIKDAKDLVLKRQLPAIHKDSAYVWNGNRYDLSFNFYDTMDLLAYLFPGLYIAENTSLWMHIGGSGTMEGNLKSQRLAFGENFMKDLTFDFRNDANGLTGELQSETVNVATLSLKNNSFRIYANNNHIGAGYAYDNQGELVNRGELYILGDLLRDGEDRLQCKISLLPSSIYLNAREWSIMPSEMTVSGKDIDIGNMEFASGEQSVKIHGGISESGRDTLMLDMERFDISIINPLLGKGAAFAGAATGRAGLISAGSGKSASVDFLCSSTSISGAQMGTVQLNGNWDKDSRKIDVSLRNSFDGRSTFDVTGKYDLEDRYIDASASLEGLDISCLSPYLSSVFSETSGFLSGLFEAKGKINSLSVESTGARLKDATVRIAYTNVPYTANGDFHIDSRGIYFDSLSISDRFGNGGSVSGQISHDNFRNLRFDTRISADRIECLDLDEQMNGTFYGNIFATAGISITGPMHSMKMSVEATTTGRGQLHIPISAASSSRSNDLLTFKELKEEVIQDPYETMIARIQKKEKSKNNFEISLMVAATPGIEAFVEIDKAAGNVLSGYGTGTIDLDINPDRDIFNINGDYTLSGGNYRFVAIGLAKDFSINEGSSVKFNGDIMESTLNIDATYTTKTSLGTLIADTSSVSTRRTVECGIHITDKISNPRLQFSINVPDIDPTVKARVESALSTEDKVQKQFLSLLVSNSFLPDEQSGIVNNTSFLASSVSEIMSNQLNNIFQKLDIPLDLGLSYQTNERGNDIFDVAVSTQLFNNRVVINGNIGNRQYTSGSTNDDVVGDLDIEIKIDRPGAFRLNLFSHSADQYTNYLDNSQRNGIGLTYQQEFNNFREFIRNLFSGRKKKDAIQRQEEKALLNEEKVTIKIKGDNGKKPGK</sequence>
<keyword evidence="2" id="KW-0812">Transmembrane</keyword>
<evidence type="ECO:0000259" key="5">
    <source>
        <dbReference type="Pfam" id="PF04357"/>
    </source>
</evidence>
<reference evidence="6" key="2">
    <citation type="journal article" date="2021" name="PeerJ">
        <title>Extensive microbial diversity within the chicken gut microbiome revealed by metagenomics and culture.</title>
        <authorList>
            <person name="Gilroy R."/>
            <person name="Ravi A."/>
            <person name="Getino M."/>
            <person name="Pursley I."/>
            <person name="Horton D.L."/>
            <person name="Alikhan N.F."/>
            <person name="Baker D."/>
            <person name="Gharbi K."/>
            <person name="Hall N."/>
            <person name="Watson M."/>
            <person name="Adriaenssens E.M."/>
            <person name="Foster-Nyarko E."/>
            <person name="Jarju S."/>
            <person name="Secka A."/>
            <person name="Antonio M."/>
            <person name="Oren A."/>
            <person name="Chaudhuri R.R."/>
            <person name="La Ragione R."/>
            <person name="Hildebrand F."/>
            <person name="Pallen M.J."/>
        </authorList>
    </citation>
    <scope>NUCLEOTIDE SEQUENCE</scope>
    <source>
        <strain evidence="6">B1-15692</strain>
    </source>
</reference>
<gene>
    <name evidence="6" type="ORF">IAB99_05695</name>
</gene>
<protein>
    <submittedName>
        <fullName evidence="6">Translocation/assembly module TamB domain-containing protein</fullName>
    </submittedName>
</protein>
<evidence type="ECO:0000313" key="6">
    <source>
        <dbReference type="EMBL" id="MBO8467241.1"/>
    </source>
</evidence>
<dbReference type="InterPro" id="IPR007452">
    <property type="entry name" value="TamB_C"/>
</dbReference>
<evidence type="ECO:0000256" key="4">
    <source>
        <dbReference type="ARBA" id="ARBA00023136"/>
    </source>
</evidence>